<dbReference type="PANTHER" id="PTHR31694:SF26">
    <property type="entry name" value="OS05G0151100 PROTEIN"/>
    <property type="match status" value="1"/>
</dbReference>
<feature type="chain" id="PRO_5043017859" description="Desiccation-related protein PCC13-62" evidence="1">
    <location>
        <begin position="26"/>
        <end position="305"/>
    </location>
</feature>
<comment type="caution">
    <text evidence="2">The sequence shown here is derived from an EMBL/GenBank/DDBJ whole genome shotgun (WGS) entry which is preliminary data.</text>
</comment>
<keyword evidence="3" id="KW-1185">Reference proteome</keyword>
<dbReference type="InterPro" id="IPR052965">
    <property type="entry name" value="Pigment-catalase-like"/>
</dbReference>
<gene>
    <name evidence="2" type="ORF">RGQ29_008400</name>
</gene>
<evidence type="ECO:0000313" key="2">
    <source>
        <dbReference type="EMBL" id="KAK4559138.1"/>
    </source>
</evidence>
<organism evidence="2 3">
    <name type="scientific">Quercus rubra</name>
    <name type="common">Northern red oak</name>
    <name type="synonym">Quercus borealis</name>
    <dbReference type="NCBI Taxonomy" id="3512"/>
    <lineage>
        <taxon>Eukaryota</taxon>
        <taxon>Viridiplantae</taxon>
        <taxon>Streptophyta</taxon>
        <taxon>Embryophyta</taxon>
        <taxon>Tracheophyta</taxon>
        <taxon>Spermatophyta</taxon>
        <taxon>Magnoliopsida</taxon>
        <taxon>eudicotyledons</taxon>
        <taxon>Gunneridae</taxon>
        <taxon>Pentapetalae</taxon>
        <taxon>rosids</taxon>
        <taxon>fabids</taxon>
        <taxon>Fagales</taxon>
        <taxon>Fagaceae</taxon>
        <taxon>Quercus</taxon>
    </lineage>
</organism>
<proteinExistence type="predicted"/>
<name>A0AAN7I8P3_QUERU</name>
<dbReference type="Pfam" id="PF13668">
    <property type="entry name" value="Ferritin_2"/>
    <property type="match status" value="1"/>
</dbReference>
<protein>
    <recommendedName>
        <fullName evidence="4">Desiccation-related protein PCC13-62</fullName>
    </recommendedName>
</protein>
<sequence>MASPLLFSAFLFILTLELEASQVMAAPNCGPILATDVDRVEFAQNLEFLEAEYFLYGALGRGLDSFAPSFAKGGPPPIGAKKANLDPLVAKIIEEFGYQEIGHLRAIINATGGIPRPLLDLSTQTFANIFNQAFGFKLSPPFDPYLNTINYLLASNLIPYVGLVGYVGTIPDLTSSDFRRLVAGLLGVEAGQDAVLRALLYERANEIVLPYGKTVAEFVNRTAELKNRLAMCGIKDEGIIVPLSLGAENRTNSNILSANTDSLSYARTPPEILRIVYGTGSENKPGGFYPNGAVGNIARRYLSPA</sequence>
<dbReference type="PANTHER" id="PTHR31694">
    <property type="entry name" value="DESICCATION-LIKE PROTEIN"/>
    <property type="match status" value="1"/>
</dbReference>
<dbReference type="AlphaFoldDB" id="A0AAN7I8P3"/>
<reference evidence="2 3" key="1">
    <citation type="journal article" date="2023" name="G3 (Bethesda)">
        <title>A haplotype-resolved chromosome-scale genome for Quercus rubra L. provides insights into the genetics of adaptive traits for red oak species.</title>
        <authorList>
            <person name="Kapoor B."/>
            <person name="Jenkins J."/>
            <person name="Schmutz J."/>
            <person name="Zhebentyayeva T."/>
            <person name="Kuelheim C."/>
            <person name="Coggeshall M."/>
            <person name="Heim C."/>
            <person name="Lasky J.R."/>
            <person name="Leites L."/>
            <person name="Islam-Faridi N."/>
            <person name="Romero-Severson J."/>
            <person name="DeLeo V.L."/>
            <person name="Lucas S.M."/>
            <person name="Lazic D."/>
            <person name="Gailing O."/>
            <person name="Carlson J."/>
            <person name="Staton M."/>
        </authorList>
    </citation>
    <scope>NUCLEOTIDE SEQUENCE [LARGE SCALE GENOMIC DNA]</scope>
    <source>
        <strain evidence="2">Pseudo-F2</strain>
    </source>
</reference>
<feature type="signal peptide" evidence="1">
    <location>
        <begin position="1"/>
        <end position="25"/>
    </location>
</feature>
<evidence type="ECO:0008006" key="4">
    <source>
        <dbReference type="Google" id="ProtNLM"/>
    </source>
</evidence>
<accession>A0AAN7I8P3</accession>
<dbReference type="EMBL" id="JAXUIC010000012">
    <property type="protein sequence ID" value="KAK4559138.1"/>
    <property type="molecule type" value="Genomic_DNA"/>
</dbReference>
<evidence type="ECO:0000256" key="1">
    <source>
        <dbReference type="SAM" id="SignalP"/>
    </source>
</evidence>
<dbReference type="Proteomes" id="UP001324115">
    <property type="component" value="Unassembled WGS sequence"/>
</dbReference>
<keyword evidence="1" id="KW-0732">Signal</keyword>
<evidence type="ECO:0000313" key="3">
    <source>
        <dbReference type="Proteomes" id="UP001324115"/>
    </source>
</evidence>